<keyword evidence="1" id="KW-0560">Oxidoreductase</keyword>
<proteinExistence type="predicted"/>
<dbReference type="InterPro" id="IPR003718">
    <property type="entry name" value="OsmC/Ohr_fam"/>
</dbReference>
<dbReference type="InterPro" id="IPR036102">
    <property type="entry name" value="OsmC/Ohrsf"/>
</dbReference>
<dbReference type="Gene3D" id="3.30.300.20">
    <property type="match status" value="1"/>
</dbReference>
<reference evidence="2" key="1">
    <citation type="journal article" date="2019" name="Int. J. Syst. Evol. Microbiol.">
        <title>The Global Catalogue of Microorganisms (GCM) 10K type strain sequencing project: providing services to taxonomists for standard genome sequencing and annotation.</title>
        <authorList>
            <consortium name="The Broad Institute Genomics Platform"/>
            <consortium name="The Broad Institute Genome Sequencing Center for Infectious Disease"/>
            <person name="Wu L."/>
            <person name="Ma J."/>
        </authorList>
    </citation>
    <scope>NUCLEOTIDE SEQUENCE [LARGE SCALE GENOMIC DNA]</scope>
    <source>
        <strain evidence="2">CECT 8010</strain>
    </source>
</reference>
<sequence length="134" mass="14864">MTSTVIYKGALRTEMTHLQSTSVIENDAPTDNMGKGERFSPTDMVATALGSCMLTTMGIKANSMDIDLTDSKVDITKIMKADPRRIGGIKAHVTMSKSLNLDDKTKEILERVARTCPVERSLHPDMELDITFEW</sequence>
<dbReference type="Pfam" id="PF02566">
    <property type="entry name" value="OsmC"/>
    <property type="match status" value="1"/>
</dbReference>
<dbReference type="Proteomes" id="UP001595906">
    <property type="component" value="Unassembled WGS sequence"/>
</dbReference>
<keyword evidence="1" id="KW-0575">Peroxidase</keyword>
<dbReference type="PANTHER" id="PTHR39624">
    <property type="entry name" value="PROTEIN INVOLVED IN RIMO-MEDIATED BETA-METHYLTHIOLATION OF RIBOSOMAL PROTEIN S12 YCAO"/>
    <property type="match status" value="1"/>
</dbReference>
<evidence type="ECO:0000313" key="2">
    <source>
        <dbReference type="Proteomes" id="UP001595906"/>
    </source>
</evidence>
<dbReference type="EC" id="1.11.1.-" evidence="1"/>
<organism evidence="1 2">
    <name type="scientific">Parasediminibacterium paludis</name>
    <dbReference type="NCBI Taxonomy" id="908966"/>
    <lineage>
        <taxon>Bacteria</taxon>
        <taxon>Pseudomonadati</taxon>
        <taxon>Bacteroidota</taxon>
        <taxon>Chitinophagia</taxon>
        <taxon>Chitinophagales</taxon>
        <taxon>Chitinophagaceae</taxon>
        <taxon>Parasediminibacterium</taxon>
    </lineage>
</organism>
<comment type="caution">
    <text evidence="1">The sequence shown here is derived from an EMBL/GenBank/DDBJ whole genome shotgun (WGS) entry which is preliminary data.</text>
</comment>
<dbReference type="EMBL" id="JBHSDC010000002">
    <property type="protein sequence ID" value="MFC4230952.1"/>
    <property type="molecule type" value="Genomic_DNA"/>
</dbReference>
<gene>
    <name evidence="1" type="ORF">ACFOW1_03555</name>
</gene>
<dbReference type="SUPFAM" id="SSF82784">
    <property type="entry name" value="OsmC-like"/>
    <property type="match status" value="1"/>
</dbReference>
<dbReference type="GO" id="GO:0004601">
    <property type="term" value="F:peroxidase activity"/>
    <property type="evidence" value="ECO:0007669"/>
    <property type="project" value="UniProtKB-KW"/>
</dbReference>
<dbReference type="PANTHER" id="PTHR39624:SF2">
    <property type="entry name" value="OSMC-LIKE PROTEIN"/>
    <property type="match status" value="1"/>
</dbReference>
<evidence type="ECO:0000313" key="1">
    <source>
        <dbReference type="EMBL" id="MFC4230952.1"/>
    </source>
</evidence>
<accession>A0ABV8PSH9</accession>
<name>A0ABV8PSH9_9BACT</name>
<keyword evidence="2" id="KW-1185">Reference proteome</keyword>
<protein>
    <submittedName>
        <fullName evidence="1">OsmC family protein</fullName>
        <ecNumber evidence="1">1.11.1.-</ecNumber>
    </submittedName>
</protein>
<dbReference type="RefSeq" id="WP_379012337.1">
    <property type="nucleotide sequence ID" value="NZ_JBHSDC010000002.1"/>
</dbReference>
<dbReference type="InterPro" id="IPR015946">
    <property type="entry name" value="KH_dom-like_a/b"/>
</dbReference>